<proteinExistence type="predicted"/>
<reference evidence="1 2" key="1">
    <citation type="submission" date="2015-12" db="EMBL/GenBank/DDBJ databases">
        <title>The genome of Folsomia candida.</title>
        <authorList>
            <person name="Faddeeva A."/>
            <person name="Derks M.F."/>
            <person name="Anvar Y."/>
            <person name="Smit S."/>
            <person name="Van Straalen N."/>
            <person name="Roelofs D."/>
        </authorList>
    </citation>
    <scope>NUCLEOTIDE SEQUENCE [LARGE SCALE GENOMIC DNA]</scope>
    <source>
        <strain evidence="1 2">VU population</strain>
        <tissue evidence="1">Whole body</tissue>
    </source>
</reference>
<gene>
    <name evidence="1" type="ORF">Fcan01_19958</name>
</gene>
<organism evidence="1 2">
    <name type="scientific">Folsomia candida</name>
    <name type="common">Springtail</name>
    <dbReference type="NCBI Taxonomy" id="158441"/>
    <lineage>
        <taxon>Eukaryota</taxon>
        <taxon>Metazoa</taxon>
        <taxon>Ecdysozoa</taxon>
        <taxon>Arthropoda</taxon>
        <taxon>Hexapoda</taxon>
        <taxon>Collembola</taxon>
        <taxon>Entomobryomorpha</taxon>
        <taxon>Isotomoidea</taxon>
        <taxon>Isotomidae</taxon>
        <taxon>Proisotominae</taxon>
        <taxon>Folsomia</taxon>
    </lineage>
</organism>
<evidence type="ECO:0000313" key="1">
    <source>
        <dbReference type="EMBL" id="OXA45013.1"/>
    </source>
</evidence>
<sequence length="161" mass="18244">MSTEVNQGLELSITPQTVSAINADAKNGVGITAPGQLTIRNMSFGLKTSISNCLVQIELFGLHIVEKGCQIALHRPNYDQGIQSEHFEKKLIPSLRNLKIRGDYYFQQKWDPLTFAKMVTRWLQDKKVKILPWAVQSPDLSPNEQLMSELDRKISNRNFSS</sequence>
<dbReference type="EMBL" id="LNIX01000018">
    <property type="protein sequence ID" value="OXA45013.1"/>
    <property type="molecule type" value="Genomic_DNA"/>
</dbReference>
<dbReference type="InterPro" id="IPR036397">
    <property type="entry name" value="RNaseH_sf"/>
</dbReference>
<keyword evidence="2" id="KW-1185">Reference proteome</keyword>
<comment type="caution">
    <text evidence="1">The sequence shown here is derived from an EMBL/GenBank/DDBJ whole genome shotgun (WGS) entry which is preliminary data.</text>
</comment>
<accession>A0A226DIC8</accession>
<protein>
    <submittedName>
        <fullName evidence="1">Transposable element Tc1 transposase</fullName>
    </submittedName>
</protein>
<dbReference type="AlphaFoldDB" id="A0A226DIC8"/>
<name>A0A226DIC8_FOLCA</name>
<dbReference type="GO" id="GO:0003676">
    <property type="term" value="F:nucleic acid binding"/>
    <property type="evidence" value="ECO:0007669"/>
    <property type="project" value="InterPro"/>
</dbReference>
<dbReference type="Gene3D" id="3.30.420.10">
    <property type="entry name" value="Ribonuclease H-like superfamily/Ribonuclease H"/>
    <property type="match status" value="1"/>
</dbReference>
<dbReference type="Proteomes" id="UP000198287">
    <property type="component" value="Unassembled WGS sequence"/>
</dbReference>
<evidence type="ECO:0000313" key="2">
    <source>
        <dbReference type="Proteomes" id="UP000198287"/>
    </source>
</evidence>